<reference evidence="3" key="1">
    <citation type="journal article" date="2019" name="Int. J. Syst. Evol. Microbiol.">
        <title>The Global Catalogue of Microorganisms (GCM) 10K type strain sequencing project: providing services to taxonomists for standard genome sequencing and annotation.</title>
        <authorList>
            <consortium name="The Broad Institute Genomics Platform"/>
            <consortium name="The Broad Institute Genome Sequencing Center for Infectious Disease"/>
            <person name="Wu L."/>
            <person name="Ma J."/>
        </authorList>
    </citation>
    <scope>NUCLEOTIDE SEQUENCE [LARGE SCALE GENOMIC DNA]</scope>
    <source>
        <strain evidence="3">JCM 16601</strain>
    </source>
</reference>
<proteinExistence type="predicted"/>
<keyword evidence="1" id="KW-0812">Transmembrane</keyword>
<dbReference type="EMBL" id="BAAAZC010000030">
    <property type="protein sequence ID" value="GAA3988145.1"/>
    <property type="molecule type" value="Genomic_DNA"/>
</dbReference>
<evidence type="ECO:0000256" key="1">
    <source>
        <dbReference type="SAM" id="Phobius"/>
    </source>
</evidence>
<sequence>MCLSNIEFKDIVTPIILIATIFSSHWLASKQARKTKKAKWIEDFRFEVAKFLSLSNLISSSDIKALHDLSTSGYVILMLLSDRNKKHQALINEVASFGIFSTQFNSTKLTEYEKRIAVIKDSAKEIINAEERKL</sequence>
<gene>
    <name evidence="2" type="ORF">GCM10022210_46180</name>
</gene>
<name>A0ABP7QU39_9SPHI</name>
<evidence type="ECO:0000313" key="3">
    <source>
        <dbReference type="Proteomes" id="UP001500742"/>
    </source>
</evidence>
<protein>
    <submittedName>
        <fullName evidence="2">Uncharacterized protein</fullName>
    </submittedName>
</protein>
<feature type="transmembrane region" description="Helical" evidence="1">
    <location>
        <begin position="12"/>
        <end position="29"/>
    </location>
</feature>
<accession>A0ABP7QU39</accession>
<keyword evidence="1" id="KW-0472">Membrane</keyword>
<dbReference type="Proteomes" id="UP001500742">
    <property type="component" value="Unassembled WGS sequence"/>
</dbReference>
<organism evidence="2 3">
    <name type="scientific">Mucilaginibacter dorajii</name>
    <dbReference type="NCBI Taxonomy" id="692994"/>
    <lineage>
        <taxon>Bacteria</taxon>
        <taxon>Pseudomonadati</taxon>
        <taxon>Bacteroidota</taxon>
        <taxon>Sphingobacteriia</taxon>
        <taxon>Sphingobacteriales</taxon>
        <taxon>Sphingobacteriaceae</taxon>
        <taxon>Mucilaginibacter</taxon>
    </lineage>
</organism>
<keyword evidence="3" id="KW-1185">Reference proteome</keyword>
<comment type="caution">
    <text evidence="2">The sequence shown here is derived from an EMBL/GenBank/DDBJ whole genome shotgun (WGS) entry which is preliminary data.</text>
</comment>
<keyword evidence="1" id="KW-1133">Transmembrane helix</keyword>
<evidence type="ECO:0000313" key="2">
    <source>
        <dbReference type="EMBL" id="GAA3988145.1"/>
    </source>
</evidence>
<dbReference type="RefSeq" id="WP_259093175.1">
    <property type="nucleotide sequence ID" value="NZ_BAAAZC010000030.1"/>
</dbReference>